<sequence>MTERGYSRDTEQCCTKIKELRQMYQKARKANGRSGSQPHTCRFYRELHAIMGGDITTTSPLSVDTCKGGVARREEDELLEDEEEEEEDSAQAASGQSGFPPQPGTILNAGPNNLPRLPVWAPGP</sequence>
<keyword evidence="4" id="KW-1185">Reference proteome</keyword>
<feature type="domain" description="Myb/SANT-like DNA-binding" evidence="2">
    <location>
        <begin position="1"/>
        <end position="50"/>
    </location>
</feature>
<reference evidence="4" key="1">
    <citation type="journal article" date="2013" name="Nat. Genet.">
        <title>The draft genomes of soft-shell turtle and green sea turtle yield insights into the development and evolution of the turtle-specific body plan.</title>
        <authorList>
            <person name="Wang Z."/>
            <person name="Pascual-Anaya J."/>
            <person name="Zadissa A."/>
            <person name="Li W."/>
            <person name="Niimura Y."/>
            <person name="Huang Z."/>
            <person name="Li C."/>
            <person name="White S."/>
            <person name="Xiong Z."/>
            <person name="Fang D."/>
            <person name="Wang B."/>
            <person name="Ming Y."/>
            <person name="Chen Y."/>
            <person name="Zheng Y."/>
            <person name="Kuraku S."/>
            <person name="Pignatelli M."/>
            <person name="Herrero J."/>
            <person name="Beal K."/>
            <person name="Nozawa M."/>
            <person name="Li Q."/>
            <person name="Wang J."/>
            <person name="Zhang H."/>
            <person name="Yu L."/>
            <person name="Shigenobu S."/>
            <person name="Wang J."/>
            <person name="Liu J."/>
            <person name="Flicek P."/>
            <person name="Searle S."/>
            <person name="Wang J."/>
            <person name="Kuratani S."/>
            <person name="Yin Y."/>
            <person name="Aken B."/>
            <person name="Zhang G."/>
            <person name="Irie N."/>
        </authorList>
    </citation>
    <scope>NUCLEOTIDE SEQUENCE [LARGE SCALE GENOMIC DNA]</scope>
</reference>
<dbReference type="PANTHER" id="PTHR47595">
    <property type="entry name" value="HEAT SHOCK 70 KDA PROTEIN 14"/>
    <property type="match status" value="1"/>
</dbReference>
<dbReference type="Pfam" id="PF13837">
    <property type="entry name" value="Myb_DNA-bind_4"/>
    <property type="match status" value="1"/>
</dbReference>
<evidence type="ECO:0000259" key="2">
    <source>
        <dbReference type="Pfam" id="PF13837"/>
    </source>
</evidence>
<feature type="region of interest" description="Disordered" evidence="1">
    <location>
        <begin position="55"/>
        <end position="124"/>
    </location>
</feature>
<organism evidence="3 4">
    <name type="scientific">Chelonia mydas</name>
    <name type="common">Green sea-turtle</name>
    <name type="synonym">Chelonia agassizi</name>
    <dbReference type="NCBI Taxonomy" id="8469"/>
    <lineage>
        <taxon>Eukaryota</taxon>
        <taxon>Metazoa</taxon>
        <taxon>Chordata</taxon>
        <taxon>Craniata</taxon>
        <taxon>Vertebrata</taxon>
        <taxon>Euteleostomi</taxon>
        <taxon>Archelosauria</taxon>
        <taxon>Testudinata</taxon>
        <taxon>Testudines</taxon>
        <taxon>Cryptodira</taxon>
        <taxon>Durocryptodira</taxon>
        <taxon>Americhelydia</taxon>
        <taxon>Chelonioidea</taxon>
        <taxon>Cheloniidae</taxon>
        <taxon>Chelonia</taxon>
    </lineage>
</organism>
<evidence type="ECO:0000256" key="1">
    <source>
        <dbReference type="SAM" id="MobiDB-lite"/>
    </source>
</evidence>
<dbReference type="Proteomes" id="UP000031443">
    <property type="component" value="Unassembled WGS sequence"/>
</dbReference>
<dbReference type="AlphaFoldDB" id="M7BVE4"/>
<name>M7BVE4_CHEMY</name>
<dbReference type="EMBL" id="KB497515">
    <property type="protein sequence ID" value="EMP41174.1"/>
    <property type="molecule type" value="Genomic_DNA"/>
</dbReference>
<gene>
    <name evidence="3" type="ORF">UY3_01594</name>
</gene>
<dbReference type="PANTHER" id="PTHR47595:SF1">
    <property type="entry name" value="MYB_SANT-LIKE DNA-BINDING DOMAIN-CONTAINING PROTEIN"/>
    <property type="match status" value="1"/>
</dbReference>
<evidence type="ECO:0000313" key="3">
    <source>
        <dbReference type="EMBL" id="EMP41174.1"/>
    </source>
</evidence>
<feature type="compositionally biased region" description="Acidic residues" evidence="1">
    <location>
        <begin position="76"/>
        <end position="89"/>
    </location>
</feature>
<accession>M7BVE4</accession>
<dbReference type="InterPro" id="IPR044822">
    <property type="entry name" value="Myb_DNA-bind_4"/>
</dbReference>
<protein>
    <recommendedName>
        <fullName evidence="2">Myb/SANT-like DNA-binding domain-containing protein</fullName>
    </recommendedName>
</protein>
<evidence type="ECO:0000313" key="4">
    <source>
        <dbReference type="Proteomes" id="UP000031443"/>
    </source>
</evidence>
<proteinExistence type="predicted"/>